<comment type="caution">
    <text evidence="2">Lacks conserved residue(s) required for the propagation of feature annotation.</text>
</comment>
<dbReference type="Proteomes" id="UP000663864">
    <property type="component" value="Unassembled WGS sequence"/>
</dbReference>
<reference evidence="3" key="1">
    <citation type="submission" date="2021-02" db="EMBL/GenBank/DDBJ databases">
        <authorList>
            <person name="Nowell W R."/>
        </authorList>
    </citation>
    <scope>NUCLEOTIDE SEQUENCE</scope>
</reference>
<accession>A0A814DR89</accession>
<sequence>MSDVYYGQQSVMEIINDCEDGSDELSTCLQQQYTSTQFQCRNQNCTLISYVCDGIHDCGDNIDENPNQYLSKVFDRVPLTYTTYKIRMFYMASMENRLTSEKCIS</sequence>
<dbReference type="CDD" id="cd00112">
    <property type="entry name" value="LDLa"/>
    <property type="match status" value="1"/>
</dbReference>
<dbReference type="InterPro" id="IPR002172">
    <property type="entry name" value="LDrepeatLR_classA_rpt"/>
</dbReference>
<dbReference type="Gene3D" id="4.10.400.10">
    <property type="entry name" value="Low-density Lipoprotein Receptor"/>
    <property type="match status" value="1"/>
</dbReference>
<proteinExistence type="predicted"/>
<dbReference type="InterPro" id="IPR036055">
    <property type="entry name" value="LDL_receptor-like_sf"/>
</dbReference>
<evidence type="ECO:0000256" key="2">
    <source>
        <dbReference type="PROSITE-ProRule" id="PRU00124"/>
    </source>
</evidence>
<dbReference type="InterPro" id="IPR051221">
    <property type="entry name" value="LDLR-related"/>
</dbReference>
<dbReference type="PROSITE" id="PS50068">
    <property type="entry name" value="LDLRA_2"/>
    <property type="match status" value="1"/>
</dbReference>
<feature type="disulfide bond" evidence="2">
    <location>
        <begin position="40"/>
        <end position="58"/>
    </location>
</feature>
<dbReference type="PANTHER" id="PTHR22722">
    <property type="entry name" value="LOW-DENSITY LIPOPROTEIN RECEPTOR-RELATED PROTEIN 2-RELATED"/>
    <property type="match status" value="1"/>
</dbReference>
<dbReference type="EMBL" id="CAJNOT010000378">
    <property type="protein sequence ID" value="CAF0960627.1"/>
    <property type="molecule type" value="Genomic_DNA"/>
</dbReference>
<name>A0A814DR89_9BILA</name>
<comment type="caution">
    <text evidence="3">The sequence shown here is derived from an EMBL/GenBank/DDBJ whole genome shotgun (WGS) entry which is preliminary data.</text>
</comment>
<evidence type="ECO:0000313" key="4">
    <source>
        <dbReference type="Proteomes" id="UP000663864"/>
    </source>
</evidence>
<dbReference type="GO" id="GO:0006898">
    <property type="term" value="P:receptor-mediated endocytosis"/>
    <property type="evidence" value="ECO:0007669"/>
    <property type="project" value="TreeGrafter"/>
</dbReference>
<evidence type="ECO:0000313" key="3">
    <source>
        <dbReference type="EMBL" id="CAF0960627.1"/>
    </source>
</evidence>
<evidence type="ECO:0000256" key="1">
    <source>
        <dbReference type="ARBA" id="ARBA00023157"/>
    </source>
</evidence>
<gene>
    <name evidence="3" type="ORF">ZHD862_LOCUS10499</name>
</gene>
<dbReference type="AlphaFoldDB" id="A0A814DR89"/>
<protein>
    <submittedName>
        <fullName evidence="3">Uncharacterized protein</fullName>
    </submittedName>
</protein>
<organism evidence="3 4">
    <name type="scientific">Rotaria sordida</name>
    <dbReference type="NCBI Taxonomy" id="392033"/>
    <lineage>
        <taxon>Eukaryota</taxon>
        <taxon>Metazoa</taxon>
        <taxon>Spiralia</taxon>
        <taxon>Gnathifera</taxon>
        <taxon>Rotifera</taxon>
        <taxon>Eurotatoria</taxon>
        <taxon>Bdelloidea</taxon>
        <taxon>Philodinida</taxon>
        <taxon>Philodinidae</taxon>
        <taxon>Rotaria</taxon>
    </lineage>
</organism>
<dbReference type="GO" id="GO:0042562">
    <property type="term" value="F:hormone binding"/>
    <property type="evidence" value="ECO:0007669"/>
    <property type="project" value="TreeGrafter"/>
</dbReference>
<dbReference type="PANTHER" id="PTHR22722:SF15">
    <property type="entry name" value="LOW-DENSITY LIPOPROTEIN RECEPTOR-RELATED"/>
    <property type="match status" value="1"/>
</dbReference>
<dbReference type="GO" id="GO:0016324">
    <property type="term" value="C:apical plasma membrane"/>
    <property type="evidence" value="ECO:0007669"/>
    <property type="project" value="TreeGrafter"/>
</dbReference>
<keyword evidence="1 2" id="KW-1015">Disulfide bond</keyword>
<dbReference type="Pfam" id="PF00057">
    <property type="entry name" value="Ldl_recept_a"/>
    <property type="match status" value="1"/>
</dbReference>
<dbReference type="SMART" id="SM00192">
    <property type="entry name" value="LDLa"/>
    <property type="match status" value="1"/>
</dbReference>
<dbReference type="GO" id="GO:0043235">
    <property type="term" value="C:receptor complex"/>
    <property type="evidence" value="ECO:0007669"/>
    <property type="project" value="TreeGrafter"/>
</dbReference>
<dbReference type="SUPFAM" id="SSF57424">
    <property type="entry name" value="LDL receptor-like module"/>
    <property type="match status" value="1"/>
</dbReference>